<evidence type="ECO:0000256" key="1">
    <source>
        <dbReference type="SAM" id="MobiDB-lite"/>
    </source>
</evidence>
<organism evidence="2 3">
    <name type="scientific">Pleurodeles waltl</name>
    <name type="common">Iberian ribbed newt</name>
    <dbReference type="NCBI Taxonomy" id="8319"/>
    <lineage>
        <taxon>Eukaryota</taxon>
        <taxon>Metazoa</taxon>
        <taxon>Chordata</taxon>
        <taxon>Craniata</taxon>
        <taxon>Vertebrata</taxon>
        <taxon>Euteleostomi</taxon>
        <taxon>Amphibia</taxon>
        <taxon>Batrachia</taxon>
        <taxon>Caudata</taxon>
        <taxon>Salamandroidea</taxon>
        <taxon>Salamandridae</taxon>
        <taxon>Pleurodelinae</taxon>
        <taxon>Pleurodeles</taxon>
    </lineage>
</organism>
<protein>
    <submittedName>
        <fullName evidence="2">Uncharacterized protein</fullName>
    </submittedName>
</protein>
<dbReference type="Proteomes" id="UP001066276">
    <property type="component" value="Chromosome 4_2"/>
</dbReference>
<feature type="region of interest" description="Disordered" evidence="1">
    <location>
        <begin position="215"/>
        <end position="234"/>
    </location>
</feature>
<feature type="compositionally biased region" description="Basic and acidic residues" evidence="1">
    <location>
        <begin position="128"/>
        <end position="139"/>
    </location>
</feature>
<dbReference type="AlphaFoldDB" id="A0AAV7SNX0"/>
<feature type="region of interest" description="Disordered" evidence="1">
    <location>
        <begin position="96"/>
        <end position="207"/>
    </location>
</feature>
<accession>A0AAV7SNX0</accession>
<sequence>MCASTNLKWHEALPLVLMTMRNTPDRKTGLSPHEILMCRAMRLSVVPANALVSITDDMVLDYCKGLADVVRSFSQQGWKKKKEELRPDLRSIEDSSITPVRDEGGDLQEGDCEPISIEAPGEPRRRKAFLEADSFERQTEQFTDPEGEGVEADQSHCDMTPPEPLAGPSRENTTEQGEVESSTLIRTLTKGPLKGDKWPESQAKRKEAVVEITIEEEVDTTRREDLSEGESNGD</sequence>
<comment type="caution">
    <text evidence="2">The sequence shown here is derived from an EMBL/GenBank/DDBJ whole genome shotgun (WGS) entry which is preliminary data.</text>
</comment>
<name>A0AAV7SNX0_PLEWA</name>
<evidence type="ECO:0000313" key="2">
    <source>
        <dbReference type="EMBL" id="KAJ1165773.1"/>
    </source>
</evidence>
<proteinExistence type="predicted"/>
<feature type="compositionally biased region" description="Basic and acidic residues" evidence="1">
    <location>
        <begin position="193"/>
        <end position="207"/>
    </location>
</feature>
<gene>
    <name evidence="2" type="ORF">NDU88_006190</name>
</gene>
<feature type="compositionally biased region" description="Polar residues" evidence="1">
    <location>
        <begin position="170"/>
        <end position="186"/>
    </location>
</feature>
<dbReference type="EMBL" id="JANPWB010000008">
    <property type="protein sequence ID" value="KAJ1165773.1"/>
    <property type="molecule type" value="Genomic_DNA"/>
</dbReference>
<reference evidence="2" key="1">
    <citation type="journal article" date="2022" name="bioRxiv">
        <title>Sequencing and chromosome-scale assembly of the giantPleurodeles waltlgenome.</title>
        <authorList>
            <person name="Brown T."/>
            <person name="Elewa A."/>
            <person name="Iarovenko S."/>
            <person name="Subramanian E."/>
            <person name="Araus A.J."/>
            <person name="Petzold A."/>
            <person name="Susuki M."/>
            <person name="Suzuki K.-i.T."/>
            <person name="Hayashi T."/>
            <person name="Toyoda A."/>
            <person name="Oliveira C."/>
            <person name="Osipova E."/>
            <person name="Leigh N.D."/>
            <person name="Simon A."/>
            <person name="Yun M.H."/>
        </authorList>
    </citation>
    <scope>NUCLEOTIDE SEQUENCE</scope>
    <source>
        <strain evidence="2">20211129_DDA</strain>
        <tissue evidence="2">Liver</tissue>
    </source>
</reference>
<keyword evidence="3" id="KW-1185">Reference proteome</keyword>
<evidence type="ECO:0000313" key="3">
    <source>
        <dbReference type="Proteomes" id="UP001066276"/>
    </source>
</evidence>